<dbReference type="HOGENOM" id="CLU_051395_0_0_1"/>
<gene>
    <name evidence="3" type="ORF">PV09_07155</name>
</gene>
<feature type="compositionally biased region" description="Low complexity" evidence="2">
    <location>
        <begin position="268"/>
        <end position="281"/>
    </location>
</feature>
<organism evidence="3 4">
    <name type="scientific">Verruconis gallopava</name>
    <dbReference type="NCBI Taxonomy" id="253628"/>
    <lineage>
        <taxon>Eukaryota</taxon>
        <taxon>Fungi</taxon>
        <taxon>Dikarya</taxon>
        <taxon>Ascomycota</taxon>
        <taxon>Pezizomycotina</taxon>
        <taxon>Dothideomycetes</taxon>
        <taxon>Pleosporomycetidae</taxon>
        <taxon>Venturiales</taxon>
        <taxon>Sympoventuriaceae</taxon>
        <taxon>Verruconis</taxon>
    </lineage>
</organism>
<dbReference type="Proteomes" id="UP000053259">
    <property type="component" value="Unassembled WGS sequence"/>
</dbReference>
<evidence type="ECO:0000313" key="4">
    <source>
        <dbReference type="Proteomes" id="UP000053259"/>
    </source>
</evidence>
<feature type="compositionally biased region" description="Basic and acidic residues" evidence="2">
    <location>
        <begin position="121"/>
        <end position="136"/>
    </location>
</feature>
<dbReference type="VEuPathDB" id="FungiDB:PV09_07155"/>
<protein>
    <submittedName>
        <fullName evidence="3">Uncharacterized protein</fullName>
    </submittedName>
</protein>
<feature type="region of interest" description="Disordered" evidence="2">
    <location>
        <begin position="1"/>
        <end position="54"/>
    </location>
</feature>
<accession>A0A0D2A3I9</accession>
<feature type="coiled-coil region" evidence="1">
    <location>
        <begin position="407"/>
        <end position="448"/>
    </location>
</feature>
<dbReference type="InParanoid" id="A0A0D2A3I9"/>
<reference evidence="3 4" key="1">
    <citation type="submission" date="2015-01" db="EMBL/GenBank/DDBJ databases">
        <title>The Genome Sequence of Ochroconis gallopava CBS43764.</title>
        <authorList>
            <consortium name="The Broad Institute Genomics Platform"/>
            <person name="Cuomo C."/>
            <person name="de Hoog S."/>
            <person name="Gorbushina A."/>
            <person name="Stielow B."/>
            <person name="Teixiera M."/>
            <person name="Abouelleil A."/>
            <person name="Chapman S.B."/>
            <person name="Priest M."/>
            <person name="Young S.K."/>
            <person name="Wortman J."/>
            <person name="Nusbaum C."/>
            <person name="Birren B."/>
        </authorList>
    </citation>
    <scope>NUCLEOTIDE SEQUENCE [LARGE SCALE GENOMIC DNA]</scope>
    <source>
        <strain evidence="3 4">CBS 43764</strain>
    </source>
</reference>
<keyword evidence="4" id="KW-1185">Reference proteome</keyword>
<dbReference type="STRING" id="253628.A0A0D2A3I9"/>
<sequence length="453" mass="51109">MWTMNQASARLERTGSFHSIASDRSSNASSEDFESYLSGERNAPPAMWTSARSQSNVSRLSQKFNNATIATVEIPSPPTSRDESQLRDNTTEDDARSRSSTLAGEEDNYEYPEKTPTPDSIPKKITELAEETKDGVETAEEEPVPPARVPGPLEVQLQALMSKIIFMERENPTISVTPDEYSELQARVQTLEEERKTWHKRHEALFALRDEDVENIIKVRGLLAKARRDLEGMTKLRDDDLVNLQVVRGKLAEATRKLERLESQSPVTGGRSTPSRGRPSSIMLERRDTTDLFAAAKTAALEQRVMELEKRNSDLLEQIDALRQKAQSTTPSVAAEASKQEDISIDDVNRMAAHKAWRGTVADMEAKLRAKDAEIAVLRAGRAPATQKPGVEWHHIEALHEEHATYREKVGAKMQLLRLEKEMLQKELHRKEDECHELEVKVQSMQRKLRSAV</sequence>
<dbReference type="AlphaFoldDB" id="A0A0D2A3I9"/>
<name>A0A0D2A3I9_9PEZI</name>
<feature type="region of interest" description="Disordered" evidence="2">
    <location>
        <begin position="257"/>
        <end position="281"/>
    </location>
</feature>
<feature type="compositionally biased region" description="Basic and acidic residues" evidence="2">
    <location>
        <begin position="80"/>
        <end position="97"/>
    </location>
</feature>
<proteinExistence type="predicted"/>
<feature type="coiled-coil region" evidence="1">
    <location>
        <begin position="298"/>
        <end position="325"/>
    </location>
</feature>
<evidence type="ECO:0000256" key="1">
    <source>
        <dbReference type="SAM" id="Coils"/>
    </source>
</evidence>
<feature type="region of interest" description="Disordered" evidence="2">
    <location>
        <begin position="68"/>
        <end position="150"/>
    </location>
</feature>
<keyword evidence="1" id="KW-0175">Coiled coil</keyword>
<feature type="compositionally biased region" description="Low complexity" evidence="2">
    <location>
        <begin position="19"/>
        <end position="30"/>
    </location>
</feature>
<dbReference type="GeneID" id="27315128"/>
<evidence type="ECO:0000256" key="2">
    <source>
        <dbReference type="SAM" id="MobiDB-lite"/>
    </source>
</evidence>
<dbReference type="EMBL" id="KN847555">
    <property type="protein sequence ID" value="KIW01388.1"/>
    <property type="molecule type" value="Genomic_DNA"/>
</dbReference>
<dbReference type="RefSeq" id="XP_016211257.1">
    <property type="nucleotide sequence ID" value="XM_016360885.1"/>
</dbReference>
<dbReference type="OrthoDB" id="4186885at2759"/>
<evidence type="ECO:0000313" key="3">
    <source>
        <dbReference type="EMBL" id="KIW01388.1"/>
    </source>
</evidence>